<dbReference type="EMBL" id="FMJY01000008">
    <property type="protein sequence ID" value="SCO90067.1"/>
    <property type="molecule type" value="Genomic_DNA"/>
</dbReference>
<gene>
    <name evidence="2" type="ORF">FRV6_14195</name>
</gene>
<evidence type="ECO:0000313" key="2">
    <source>
        <dbReference type="EMBL" id="SCO90067.1"/>
    </source>
</evidence>
<sequence length="95" mass="11104">MPRQSALWKCGYNALSIVANVRRQFDLLAEDDKIGSYDEDQGLEQLWVTCRFRETRRRTGLLFWLTSCWVALALGYYPSLYPETSKLNLPCHDEL</sequence>
<keyword evidence="1" id="KW-0812">Transmembrane</keyword>
<protein>
    <submittedName>
        <fullName evidence="2">Uncharacterized protein</fullName>
    </submittedName>
</protein>
<name>A0A2H3TNB6_FUSOX</name>
<accession>A0A2H3TNB6</accession>
<keyword evidence="1" id="KW-1133">Transmembrane helix</keyword>
<dbReference type="Proteomes" id="UP000219369">
    <property type="component" value="Unassembled WGS sequence"/>
</dbReference>
<evidence type="ECO:0000256" key="1">
    <source>
        <dbReference type="SAM" id="Phobius"/>
    </source>
</evidence>
<dbReference type="AlphaFoldDB" id="A0A2H3TNB6"/>
<proteinExistence type="predicted"/>
<reference evidence="3" key="1">
    <citation type="submission" date="2016-09" db="EMBL/GenBank/DDBJ databases">
        <authorList>
            <person name="Guldener U."/>
        </authorList>
    </citation>
    <scope>NUCLEOTIDE SEQUENCE [LARGE SCALE GENOMIC DNA]</scope>
    <source>
        <strain evidence="3">V64-1</strain>
    </source>
</reference>
<keyword evidence="1" id="KW-0472">Membrane</keyword>
<evidence type="ECO:0000313" key="3">
    <source>
        <dbReference type="Proteomes" id="UP000219369"/>
    </source>
</evidence>
<dbReference type="VEuPathDB" id="FungiDB:FOC4_g10007543"/>
<organism evidence="2 3">
    <name type="scientific">Fusarium oxysporum</name>
    <name type="common">Fusarium vascular wilt</name>
    <dbReference type="NCBI Taxonomy" id="5507"/>
    <lineage>
        <taxon>Eukaryota</taxon>
        <taxon>Fungi</taxon>
        <taxon>Dikarya</taxon>
        <taxon>Ascomycota</taxon>
        <taxon>Pezizomycotina</taxon>
        <taxon>Sordariomycetes</taxon>
        <taxon>Hypocreomycetidae</taxon>
        <taxon>Hypocreales</taxon>
        <taxon>Nectriaceae</taxon>
        <taxon>Fusarium</taxon>
        <taxon>Fusarium oxysporum species complex</taxon>
    </lineage>
</organism>
<dbReference type="VEuPathDB" id="FungiDB:FOC1_g10013445"/>
<feature type="transmembrane region" description="Helical" evidence="1">
    <location>
        <begin position="61"/>
        <end position="79"/>
    </location>
</feature>